<feature type="chain" id="PRO_5017457406" description="Lipoprotein" evidence="1">
    <location>
        <begin position="19"/>
        <end position="139"/>
    </location>
</feature>
<dbReference type="PROSITE" id="PS51257">
    <property type="entry name" value="PROKAR_LIPOPROTEIN"/>
    <property type="match status" value="1"/>
</dbReference>
<proteinExistence type="predicted"/>
<gene>
    <name evidence="2" type="ORF">D7V32_07170</name>
</gene>
<name>A0A3A8EEK1_9GAMM</name>
<accession>A0A3A8EEK1</accession>
<evidence type="ECO:0008006" key="4">
    <source>
        <dbReference type="Google" id="ProtNLM"/>
    </source>
</evidence>
<reference evidence="2 3" key="1">
    <citation type="submission" date="2018-09" db="EMBL/GenBank/DDBJ databases">
        <title>The draft genome of Acinetobacter spp. strains.</title>
        <authorList>
            <person name="Qin J."/>
            <person name="Feng Y."/>
            <person name="Zong Z."/>
        </authorList>
    </citation>
    <scope>NUCLEOTIDE SEQUENCE [LARGE SCALE GENOMIC DNA]</scope>
    <source>
        <strain evidence="2 3">WCHAc060012</strain>
    </source>
</reference>
<dbReference type="RefSeq" id="WP_120402205.1">
    <property type="nucleotide sequence ID" value="NZ_RAXV01000012.1"/>
</dbReference>
<evidence type="ECO:0000256" key="1">
    <source>
        <dbReference type="SAM" id="SignalP"/>
    </source>
</evidence>
<keyword evidence="1" id="KW-0732">Signal</keyword>
<dbReference type="Proteomes" id="UP000282388">
    <property type="component" value="Unassembled WGS sequence"/>
</dbReference>
<evidence type="ECO:0000313" key="3">
    <source>
        <dbReference type="Proteomes" id="UP000282388"/>
    </source>
</evidence>
<comment type="caution">
    <text evidence="2">The sequence shown here is derived from an EMBL/GenBank/DDBJ whole genome shotgun (WGS) entry which is preliminary data.</text>
</comment>
<dbReference type="AlphaFoldDB" id="A0A3A8EEK1"/>
<evidence type="ECO:0000313" key="2">
    <source>
        <dbReference type="EMBL" id="RKG31936.1"/>
    </source>
</evidence>
<dbReference type="OrthoDB" id="6692495at2"/>
<feature type="signal peptide" evidence="1">
    <location>
        <begin position="1"/>
        <end position="18"/>
    </location>
</feature>
<keyword evidence="3" id="KW-1185">Reference proteome</keyword>
<organism evidence="2 3">
    <name type="scientific">Acinetobacter tianfuensis</name>
    <dbReference type="NCBI Taxonomy" id="2419603"/>
    <lineage>
        <taxon>Bacteria</taxon>
        <taxon>Pseudomonadati</taxon>
        <taxon>Pseudomonadota</taxon>
        <taxon>Gammaproteobacteria</taxon>
        <taxon>Moraxellales</taxon>
        <taxon>Moraxellaceae</taxon>
        <taxon>Acinetobacter</taxon>
    </lineage>
</organism>
<sequence>MKNSNPLKAILAVIGALALTACQPEQQTQANNQQNFVCKSLIHGFLSAQKLTQYELEQIQPVTASGFSQKLYIYKARSDTGINVMPQQTKLRFACEQMTARKFQIKLRQAQGPEYPLLSVELPETQQMQQLTAYHLSAD</sequence>
<protein>
    <recommendedName>
        <fullName evidence="4">Lipoprotein</fullName>
    </recommendedName>
</protein>
<dbReference type="EMBL" id="RAXV01000012">
    <property type="protein sequence ID" value="RKG31936.1"/>
    <property type="molecule type" value="Genomic_DNA"/>
</dbReference>